<keyword evidence="3" id="KW-1185">Reference proteome</keyword>
<dbReference type="EMBL" id="JANPWB010000001">
    <property type="protein sequence ID" value="KAJ1216910.1"/>
    <property type="molecule type" value="Genomic_DNA"/>
</dbReference>
<evidence type="ECO:0000313" key="3">
    <source>
        <dbReference type="Proteomes" id="UP001066276"/>
    </source>
</evidence>
<dbReference type="AlphaFoldDB" id="A0AAV7WVV9"/>
<feature type="compositionally biased region" description="Low complexity" evidence="1">
    <location>
        <begin position="82"/>
        <end position="91"/>
    </location>
</feature>
<name>A0AAV7WVV9_PLEWA</name>
<gene>
    <name evidence="2" type="ORF">NDU88_004508</name>
</gene>
<organism evidence="2 3">
    <name type="scientific">Pleurodeles waltl</name>
    <name type="common">Iberian ribbed newt</name>
    <dbReference type="NCBI Taxonomy" id="8319"/>
    <lineage>
        <taxon>Eukaryota</taxon>
        <taxon>Metazoa</taxon>
        <taxon>Chordata</taxon>
        <taxon>Craniata</taxon>
        <taxon>Vertebrata</taxon>
        <taxon>Euteleostomi</taxon>
        <taxon>Amphibia</taxon>
        <taxon>Batrachia</taxon>
        <taxon>Caudata</taxon>
        <taxon>Salamandroidea</taxon>
        <taxon>Salamandridae</taxon>
        <taxon>Pleurodelinae</taxon>
        <taxon>Pleurodeles</taxon>
    </lineage>
</organism>
<accession>A0AAV7WVV9</accession>
<evidence type="ECO:0000313" key="2">
    <source>
        <dbReference type="EMBL" id="KAJ1216910.1"/>
    </source>
</evidence>
<evidence type="ECO:0008006" key="4">
    <source>
        <dbReference type="Google" id="ProtNLM"/>
    </source>
</evidence>
<protein>
    <recommendedName>
        <fullName evidence="4">Secreted protein</fullName>
    </recommendedName>
</protein>
<feature type="region of interest" description="Disordered" evidence="1">
    <location>
        <begin position="47"/>
        <end position="111"/>
    </location>
</feature>
<reference evidence="2" key="1">
    <citation type="journal article" date="2022" name="bioRxiv">
        <title>Sequencing and chromosome-scale assembly of the giantPleurodeles waltlgenome.</title>
        <authorList>
            <person name="Brown T."/>
            <person name="Elewa A."/>
            <person name="Iarovenko S."/>
            <person name="Subramanian E."/>
            <person name="Araus A.J."/>
            <person name="Petzold A."/>
            <person name="Susuki M."/>
            <person name="Suzuki K.-i.T."/>
            <person name="Hayashi T."/>
            <person name="Toyoda A."/>
            <person name="Oliveira C."/>
            <person name="Osipova E."/>
            <person name="Leigh N.D."/>
            <person name="Simon A."/>
            <person name="Yun M.H."/>
        </authorList>
    </citation>
    <scope>NUCLEOTIDE SEQUENCE</scope>
    <source>
        <strain evidence="2">20211129_DDA</strain>
        <tissue evidence="2">Liver</tissue>
    </source>
</reference>
<dbReference type="Proteomes" id="UP001066276">
    <property type="component" value="Chromosome 1_1"/>
</dbReference>
<sequence length="111" mass="11876">MLCLRLLGELCSATGAPPRSQTVPSTPMCDPQCFRLEWAAVEDGQRENLVGPKWPEERVTPARQGTVWASSHRDGSPPPGRVPAAASAAPERLAEPYTVTGHPDGSHHTSP</sequence>
<evidence type="ECO:0000256" key="1">
    <source>
        <dbReference type="SAM" id="MobiDB-lite"/>
    </source>
</evidence>
<proteinExistence type="predicted"/>
<comment type="caution">
    <text evidence="2">The sequence shown here is derived from an EMBL/GenBank/DDBJ whole genome shotgun (WGS) entry which is preliminary data.</text>
</comment>